<reference evidence="2" key="1">
    <citation type="submission" date="2017-04" db="EMBL/GenBank/DDBJ databases">
        <title>Function of individual gut microbiota members based on whole genome sequencing of pure cultures obtained from chicken caecum.</title>
        <authorList>
            <person name="Medvecky M."/>
            <person name="Cejkova D."/>
            <person name="Polansky O."/>
            <person name="Karasova D."/>
            <person name="Kubasova T."/>
            <person name="Cizek A."/>
            <person name="Rychlik I."/>
        </authorList>
    </citation>
    <scope>NUCLEOTIDE SEQUENCE [LARGE SCALE GENOMIC DNA]</scope>
    <source>
        <strain evidence="2">An144</strain>
    </source>
</reference>
<comment type="caution">
    <text evidence="1">The sequence shown here is derived from an EMBL/GenBank/DDBJ whole genome shotgun (WGS) entry which is preliminary data.</text>
</comment>
<evidence type="ECO:0000313" key="1">
    <source>
        <dbReference type="EMBL" id="OUQ09856.1"/>
    </source>
</evidence>
<evidence type="ECO:0008006" key="3">
    <source>
        <dbReference type="Google" id="ProtNLM"/>
    </source>
</evidence>
<dbReference type="EMBL" id="NFLC01000015">
    <property type="protein sequence ID" value="OUQ09856.1"/>
    <property type="molecule type" value="Genomic_DNA"/>
</dbReference>
<evidence type="ECO:0000313" key="2">
    <source>
        <dbReference type="Proteomes" id="UP000196074"/>
    </source>
</evidence>
<organism evidence="1 2">
    <name type="scientific">Enterococcus cecorum</name>
    <dbReference type="NCBI Taxonomy" id="44008"/>
    <lineage>
        <taxon>Bacteria</taxon>
        <taxon>Bacillati</taxon>
        <taxon>Bacillota</taxon>
        <taxon>Bacilli</taxon>
        <taxon>Lactobacillales</taxon>
        <taxon>Enterococcaceae</taxon>
        <taxon>Enterococcus</taxon>
    </lineage>
</organism>
<dbReference type="AlphaFoldDB" id="A0A1Y4QWY2"/>
<sequence length="191" mass="22067">MDVETMTKQDIVEIYLECGDFHQAVQESGLPVYIAHVRLLKSGVLKIQDKIHYGSRAARLGGMAEELFQKYVPGAIDANTNFQKNNPIYDFYFKNVTIDVKYSSLMYRSKSKQWTIRVKGKQDFICAFLESEKEAELKNPYVLLIPMAFFSQKNTVTITEVGKYFQEFQIAPENLEETLESYVALRKEGMF</sequence>
<protein>
    <recommendedName>
        <fullName evidence="3">Restriction endonuclease</fullName>
    </recommendedName>
</protein>
<dbReference type="RefSeq" id="WP_087215387.1">
    <property type="nucleotide sequence ID" value="NZ_NFLC01000015.1"/>
</dbReference>
<proteinExistence type="predicted"/>
<dbReference type="Proteomes" id="UP000196074">
    <property type="component" value="Unassembled WGS sequence"/>
</dbReference>
<gene>
    <name evidence="1" type="ORF">B5E88_08155</name>
</gene>
<accession>A0A1Y4QWY2</accession>
<name>A0A1Y4QWY2_9ENTE</name>